<protein>
    <submittedName>
        <fullName evidence="1">Uncharacterized protein</fullName>
    </submittedName>
</protein>
<evidence type="ECO:0000313" key="2">
    <source>
        <dbReference type="Proteomes" id="UP001152049"/>
    </source>
</evidence>
<dbReference type="EMBL" id="JAOQAZ010000027">
    <property type="protein sequence ID" value="KAJ4252002.1"/>
    <property type="molecule type" value="Genomic_DNA"/>
</dbReference>
<dbReference type="OrthoDB" id="5091123at2759"/>
<reference evidence="1" key="1">
    <citation type="submission" date="2022-09" db="EMBL/GenBank/DDBJ databases">
        <title>Fusarium specimens isolated from Avocado Roots.</title>
        <authorList>
            <person name="Stajich J."/>
            <person name="Roper C."/>
            <person name="Heimlech-Rivalta G."/>
        </authorList>
    </citation>
    <scope>NUCLEOTIDE SEQUENCE</scope>
    <source>
        <strain evidence="1">CF00136</strain>
    </source>
</reference>
<dbReference type="AlphaFoldDB" id="A0A9W8VA28"/>
<name>A0A9W8VA28_9HYPO</name>
<comment type="caution">
    <text evidence="1">The sequence shown here is derived from an EMBL/GenBank/DDBJ whole genome shotgun (WGS) entry which is preliminary data.</text>
</comment>
<organism evidence="1 2">
    <name type="scientific">Fusarium torreyae</name>
    <dbReference type="NCBI Taxonomy" id="1237075"/>
    <lineage>
        <taxon>Eukaryota</taxon>
        <taxon>Fungi</taxon>
        <taxon>Dikarya</taxon>
        <taxon>Ascomycota</taxon>
        <taxon>Pezizomycotina</taxon>
        <taxon>Sordariomycetes</taxon>
        <taxon>Hypocreomycetidae</taxon>
        <taxon>Hypocreales</taxon>
        <taxon>Nectriaceae</taxon>
        <taxon>Fusarium</taxon>
    </lineage>
</organism>
<gene>
    <name evidence="1" type="ORF">NW762_011303</name>
</gene>
<evidence type="ECO:0000313" key="1">
    <source>
        <dbReference type="EMBL" id="KAJ4252002.1"/>
    </source>
</evidence>
<keyword evidence="2" id="KW-1185">Reference proteome</keyword>
<proteinExistence type="predicted"/>
<sequence>MSDNAGNQPERFDHSTVYIPIPYLPRHRFSQSAVEVGRLIRDAPLITGNRSIVTRNRTKNSKGYLKVERRVDRTGFLWCDSSGQAVKKSYIKTNQPFSIWHVKEALVEKYNEHEKERVREYTRALCIALSRRRIVKFAQRGTAQPPGVDDEERIEQYLKEEVLCHVSDPELN</sequence>
<accession>A0A9W8VA28</accession>
<dbReference type="Proteomes" id="UP001152049">
    <property type="component" value="Unassembled WGS sequence"/>
</dbReference>